<gene>
    <name evidence="1" type="ORF">KAM621c_15610</name>
</gene>
<reference evidence="1" key="1">
    <citation type="submission" date="2022-07" db="EMBL/GenBank/DDBJ databases">
        <title>Complete genome sequence of carbapenem-resistant Citrobacter spp. in Japan.</title>
        <authorList>
            <person name="Maehana S."/>
            <person name="Suzuki M."/>
            <person name="Kitasato H."/>
        </authorList>
    </citation>
    <scope>NUCLEOTIDE SEQUENCE</scope>
    <source>
        <strain evidence="1">KAM621</strain>
    </source>
</reference>
<dbReference type="Proteomes" id="UP001058317">
    <property type="component" value="Chromosome"/>
</dbReference>
<dbReference type="EMBL" id="AP026382">
    <property type="protein sequence ID" value="BDN96456.1"/>
    <property type="molecule type" value="Genomic_DNA"/>
</dbReference>
<evidence type="ECO:0000313" key="1">
    <source>
        <dbReference type="EMBL" id="BDN96456.1"/>
    </source>
</evidence>
<sequence>MTFNGLMCETVFPNRKIQIPCPGVARKKKGFRTGLCAGIAKATLAVFEIYAWVTALASLQDVGFTRLDAGVTTKAMGQKVRVFLAPGRTDP</sequence>
<dbReference type="AlphaFoldDB" id="A0AAD1P1J1"/>
<organism evidence="1 2">
    <name type="scientific">Citrobacter braakii</name>
    <dbReference type="NCBI Taxonomy" id="57706"/>
    <lineage>
        <taxon>Bacteria</taxon>
        <taxon>Pseudomonadati</taxon>
        <taxon>Pseudomonadota</taxon>
        <taxon>Gammaproteobacteria</taxon>
        <taxon>Enterobacterales</taxon>
        <taxon>Enterobacteriaceae</taxon>
        <taxon>Citrobacter</taxon>
        <taxon>Citrobacter freundii complex</taxon>
    </lineage>
</organism>
<evidence type="ECO:0000313" key="2">
    <source>
        <dbReference type="Proteomes" id="UP001058317"/>
    </source>
</evidence>
<protein>
    <submittedName>
        <fullName evidence="1">Uncharacterized protein</fullName>
    </submittedName>
</protein>
<name>A0AAD1P1J1_CITBR</name>
<proteinExistence type="predicted"/>
<accession>A0AAD1P1J1</accession>